<evidence type="ECO:0000313" key="1">
    <source>
        <dbReference type="Proteomes" id="UP000095287"/>
    </source>
</evidence>
<dbReference type="WBParaSite" id="L893_g27679.t1">
    <property type="protein sequence ID" value="L893_g27679.t1"/>
    <property type="gene ID" value="L893_g27679"/>
</dbReference>
<protein>
    <submittedName>
        <fullName evidence="2">Secreted protein</fullName>
    </submittedName>
</protein>
<keyword evidence="1" id="KW-1185">Reference proteome</keyword>
<accession>A0A1I7ZLQ6</accession>
<dbReference type="AlphaFoldDB" id="A0A1I7ZLQ6"/>
<reference evidence="2" key="1">
    <citation type="submission" date="2016-11" db="UniProtKB">
        <authorList>
            <consortium name="WormBaseParasite"/>
        </authorList>
    </citation>
    <scope>IDENTIFICATION</scope>
</reference>
<name>A0A1I7ZLQ6_9BILA</name>
<evidence type="ECO:0000313" key="2">
    <source>
        <dbReference type="WBParaSite" id="L893_g27679.t1"/>
    </source>
</evidence>
<sequence length="87" mass="9827">MTYCIVGMAISIRLTSSLRITPNITKTTRHFRKTLFDEFKDDYDAENTLATGKTGFPMSPTIGPWQQITGRNRMERKMNLGVLTGAI</sequence>
<proteinExistence type="predicted"/>
<organism evidence="1 2">
    <name type="scientific">Steinernema glaseri</name>
    <dbReference type="NCBI Taxonomy" id="37863"/>
    <lineage>
        <taxon>Eukaryota</taxon>
        <taxon>Metazoa</taxon>
        <taxon>Ecdysozoa</taxon>
        <taxon>Nematoda</taxon>
        <taxon>Chromadorea</taxon>
        <taxon>Rhabditida</taxon>
        <taxon>Tylenchina</taxon>
        <taxon>Panagrolaimomorpha</taxon>
        <taxon>Strongyloidoidea</taxon>
        <taxon>Steinernematidae</taxon>
        <taxon>Steinernema</taxon>
    </lineage>
</organism>
<dbReference type="Proteomes" id="UP000095287">
    <property type="component" value="Unplaced"/>
</dbReference>